<name>A0A0C7N3C5_9SACH</name>
<reference evidence="9 10" key="1">
    <citation type="submission" date="2014-12" db="EMBL/GenBank/DDBJ databases">
        <authorList>
            <person name="Neuveglise Cecile"/>
        </authorList>
    </citation>
    <scope>NUCLEOTIDE SEQUENCE [LARGE SCALE GENOMIC DNA]</scope>
    <source>
        <strain evidence="9 10">CBS 12615</strain>
    </source>
</reference>
<keyword evidence="5 6" id="KW-0472">Membrane</keyword>
<evidence type="ECO:0000256" key="7">
    <source>
        <dbReference type="SAM" id="MobiDB-lite"/>
    </source>
</evidence>
<evidence type="ECO:0000256" key="1">
    <source>
        <dbReference type="ARBA" id="ARBA00004141"/>
    </source>
</evidence>
<dbReference type="Pfam" id="PF03381">
    <property type="entry name" value="CDC50"/>
    <property type="match status" value="1"/>
</dbReference>
<dbReference type="Proteomes" id="UP000054304">
    <property type="component" value="Unassembled WGS sequence"/>
</dbReference>
<organism evidence="9 10">
    <name type="scientific">Lachancea lanzarotensis</name>
    <dbReference type="NCBI Taxonomy" id="1245769"/>
    <lineage>
        <taxon>Eukaryota</taxon>
        <taxon>Fungi</taxon>
        <taxon>Dikarya</taxon>
        <taxon>Ascomycota</taxon>
        <taxon>Saccharomycotina</taxon>
        <taxon>Saccharomycetes</taxon>
        <taxon>Saccharomycetales</taxon>
        <taxon>Saccharomycetaceae</taxon>
        <taxon>Lachancea</taxon>
    </lineage>
</organism>
<dbReference type="GO" id="GO:0045332">
    <property type="term" value="P:phospholipid translocation"/>
    <property type="evidence" value="ECO:0007669"/>
    <property type="project" value="UniProtKB-UniRule"/>
</dbReference>
<dbReference type="GeneID" id="34684493"/>
<evidence type="ECO:0000256" key="2">
    <source>
        <dbReference type="ARBA" id="ARBA00009457"/>
    </source>
</evidence>
<proteinExistence type="inferred from homology"/>
<dbReference type="GO" id="GO:0005886">
    <property type="term" value="C:plasma membrane"/>
    <property type="evidence" value="ECO:0007669"/>
    <property type="project" value="TreeGrafter"/>
</dbReference>
<feature type="region of interest" description="Disordered" evidence="7">
    <location>
        <begin position="1"/>
        <end position="27"/>
    </location>
</feature>
<accession>A0A0C7N3C5</accession>
<gene>
    <name evidence="9" type="ORF">LALA0_S02e06260g</name>
</gene>
<dbReference type="InterPro" id="IPR005045">
    <property type="entry name" value="CDC50/LEM3_fam"/>
</dbReference>
<evidence type="ECO:0000256" key="6">
    <source>
        <dbReference type="PIRNR" id="PIRNR015840"/>
    </source>
</evidence>
<protein>
    <submittedName>
        <fullName evidence="9">LALA0S02e06260g1_1</fullName>
    </submittedName>
</protein>
<dbReference type="AlphaFoldDB" id="A0A0C7N3C5"/>
<feature type="transmembrane region" description="Helical" evidence="8">
    <location>
        <begin position="338"/>
        <end position="360"/>
    </location>
</feature>
<sequence>MAWLRRRGAENSKPNESATNKSRKPPNTAFRQQRLKAWQPILSPQSVLPLLILVSAIFAPIGVALIITANNVQNLSIDYSHCQQLASSTSFDEIPSKYVHFHFKKKVENRPTWRISQDDVSGASNCEVRFEIPTALKKSIYVYYQLTNFYQNHRKYVQSFDIKQLKGQAVDADDLTSDCNPLREENDKIVYPCGLIANSLFNDTFQPQLTAVNDTELDYELTNKNIAWKADRSRYKKTSYNASQIAPPPNWSAKFPNGYTEDNIPDISQWEELQVWMRTAGLPKFYKLALKNETSTLPKGIYQMNIGLHYPVSLFGGSKSLVITTNSVIGGRNMSLGVLYLIVAGFSILFGIVFLIKLIIQPRKLGDHSFLSFDDNTESDSRPATQDIPLREIL</sequence>
<keyword evidence="4 8" id="KW-1133">Transmembrane helix</keyword>
<evidence type="ECO:0000256" key="8">
    <source>
        <dbReference type="SAM" id="Phobius"/>
    </source>
</evidence>
<evidence type="ECO:0000256" key="3">
    <source>
        <dbReference type="ARBA" id="ARBA00022692"/>
    </source>
</evidence>
<dbReference type="PIRSF" id="PIRSF015840">
    <property type="entry name" value="DUF284_TM_euk"/>
    <property type="match status" value="1"/>
</dbReference>
<evidence type="ECO:0000256" key="4">
    <source>
        <dbReference type="ARBA" id="ARBA00022989"/>
    </source>
</evidence>
<dbReference type="PANTHER" id="PTHR10926">
    <property type="entry name" value="CELL CYCLE CONTROL PROTEIN 50"/>
    <property type="match status" value="1"/>
</dbReference>
<dbReference type="OrthoDB" id="340608at2759"/>
<keyword evidence="10" id="KW-1185">Reference proteome</keyword>
<evidence type="ECO:0000256" key="5">
    <source>
        <dbReference type="ARBA" id="ARBA00023136"/>
    </source>
</evidence>
<dbReference type="RefSeq" id="XP_022627315.1">
    <property type="nucleotide sequence ID" value="XM_022773827.1"/>
</dbReference>
<dbReference type="GO" id="GO:0005794">
    <property type="term" value="C:Golgi apparatus"/>
    <property type="evidence" value="ECO:0007669"/>
    <property type="project" value="TreeGrafter"/>
</dbReference>
<evidence type="ECO:0000313" key="9">
    <source>
        <dbReference type="EMBL" id="CEP61079.1"/>
    </source>
</evidence>
<dbReference type="GO" id="GO:0005783">
    <property type="term" value="C:endoplasmic reticulum"/>
    <property type="evidence" value="ECO:0007669"/>
    <property type="project" value="TreeGrafter"/>
</dbReference>
<dbReference type="EMBL" id="LN736361">
    <property type="protein sequence ID" value="CEP61079.1"/>
    <property type="molecule type" value="Genomic_DNA"/>
</dbReference>
<feature type="transmembrane region" description="Helical" evidence="8">
    <location>
        <begin position="47"/>
        <end position="67"/>
    </location>
</feature>
<dbReference type="STRING" id="1245769.A0A0C7N3C5"/>
<dbReference type="HOGENOM" id="CLU_025025_0_1_1"/>
<evidence type="ECO:0000313" key="10">
    <source>
        <dbReference type="Proteomes" id="UP000054304"/>
    </source>
</evidence>
<keyword evidence="3 8" id="KW-0812">Transmembrane</keyword>
<comment type="similarity">
    <text evidence="2 6">Belongs to the CDC50/LEM3 family.</text>
</comment>
<dbReference type="PANTHER" id="PTHR10926:SF0">
    <property type="entry name" value="CDC50, ISOFORM A"/>
    <property type="match status" value="1"/>
</dbReference>
<comment type="subcellular location">
    <subcellularLocation>
        <location evidence="1">Membrane</location>
        <topology evidence="1">Multi-pass membrane protein</topology>
    </subcellularLocation>
</comment>